<proteinExistence type="predicted"/>
<dbReference type="EMBL" id="CAJJDM010000112">
    <property type="protein sequence ID" value="CAD8099259.1"/>
    <property type="molecule type" value="Genomic_DNA"/>
</dbReference>
<dbReference type="Proteomes" id="UP000688137">
    <property type="component" value="Unassembled WGS sequence"/>
</dbReference>
<evidence type="ECO:0000313" key="2">
    <source>
        <dbReference type="Proteomes" id="UP000688137"/>
    </source>
</evidence>
<evidence type="ECO:0000313" key="1">
    <source>
        <dbReference type="EMBL" id="CAD8099259.1"/>
    </source>
</evidence>
<organism evidence="1 2">
    <name type="scientific">Paramecium primaurelia</name>
    <dbReference type="NCBI Taxonomy" id="5886"/>
    <lineage>
        <taxon>Eukaryota</taxon>
        <taxon>Sar</taxon>
        <taxon>Alveolata</taxon>
        <taxon>Ciliophora</taxon>
        <taxon>Intramacronucleata</taxon>
        <taxon>Oligohymenophorea</taxon>
        <taxon>Peniculida</taxon>
        <taxon>Parameciidae</taxon>
        <taxon>Paramecium</taxon>
    </lineage>
</organism>
<keyword evidence="2" id="KW-1185">Reference proteome</keyword>
<reference evidence="1" key="1">
    <citation type="submission" date="2021-01" db="EMBL/GenBank/DDBJ databases">
        <authorList>
            <consortium name="Genoscope - CEA"/>
            <person name="William W."/>
        </authorList>
    </citation>
    <scope>NUCLEOTIDE SEQUENCE</scope>
</reference>
<name>A0A8S1P879_PARPR</name>
<evidence type="ECO:0008006" key="3">
    <source>
        <dbReference type="Google" id="ProtNLM"/>
    </source>
</evidence>
<comment type="caution">
    <text evidence="1">The sequence shown here is derived from an EMBL/GenBank/DDBJ whole genome shotgun (WGS) entry which is preliminary data.</text>
</comment>
<dbReference type="OMA" id="MAQGWVK"/>
<sequence>MDQQPQVELDEEQQLENEIKNMSAYSIQLVWKKYKTLKAIRQTVKSKREPLVVYYSSIATNQKIRSDQMQLFHMLKVKNIRFFKFDLVDNKMAQGWVKDILNRYQLPFITINNIFVGGYSEFEILYELELLPRIIKKDHEQMCILCDEPKVGDECPNCKKPYDFFKKD</sequence>
<dbReference type="AlphaFoldDB" id="A0A8S1P879"/>
<gene>
    <name evidence="1" type="ORF">PPRIM_AZ9-3.1.T1090057</name>
</gene>
<protein>
    <recommendedName>
        <fullName evidence="3">Glutaredoxin domain-containing protein</fullName>
    </recommendedName>
</protein>
<accession>A0A8S1P879</accession>